<dbReference type="InterPro" id="IPR034922">
    <property type="entry name" value="REX1-like_exo"/>
</dbReference>
<dbReference type="OrthoDB" id="206335at2759"/>
<dbReference type="InterPro" id="IPR036397">
    <property type="entry name" value="RNaseH_sf"/>
</dbReference>
<evidence type="ECO:0000256" key="4">
    <source>
        <dbReference type="ARBA" id="ARBA00022801"/>
    </source>
</evidence>
<organism evidence="9 10">
    <name type="scientific">Pachysolen tannophilus NRRL Y-2460</name>
    <dbReference type="NCBI Taxonomy" id="669874"/>
    <lineage>
        <taxon>Eukaryota</taxon>
        <taxon>Fungi</taxon>
        <taxon>Dikarya</taxon>
        <taxon>Ascomycota</taxon>
        <taxon>Saccharomycotina</taxon>
        <taxon>Pichiomycetes</taxon>
        <taxon>Pachysolenaceae</taxon>
        <taxon>Pachysolen</taxon>
    </lineage>
</organism>
<accession>A0A1E4TYX5</accession>
<dbReference type="GO" id="GO:0003676">
    <property type="term" value="F:nucleic acid binding"/>
    <property type="evidence" value="ECO:0007669"/>
    <property type="project" value="InterPro"/>
</dbReference>
<evidence type="ECO:0000256" key="5">
    <source>
        <dbReference type="ARBA" id="ARBA00022839"/>
    </source>
</evidence>
<dbReference type="InterPro" id="IPR013520">
    <property type="entry name" value="Ribonucl_H"/>
</dbReference>
<evidence type="ECO:0000313" key="9">
    <source>
        <dbReference type="EMBL" id="ODV96941.1"/>
    </source>
</evidence>
<feature type="domain" description="Exonuclease" evidence="8">
    <location>
        <begin position="229"/>
        <end position="388"/>
    </location>
</feature>
<dbReference type="GO" id="GO:0004527">
    <property type="term" value="F:exonuclease activity"/>
    <property type="evidence" value="ECO:0007669"/>
    <property type="project" value="UniProtKB-KW"/>
</dbReference>
<gene>
    <name evidence="9" type="ORF">PACTADRAFT_48731</name>
</gene>
<reference evidence="10" key="1">
    <citation type="submission" date="2016-05" db="EMBL/GenBank/DDBJ databases">
        <title>Comparative genomics of biotechnologically important yeasts.</title>
        <authorList>
            <consortium name="DOE Joint Genome Institute"/>
            <person name="Riley R."/>
            <person name="Haridas S."/>
            <person name="Wolfe K.H."/>
            <person name="Lopes M.R."/>
            <person name="Hittinger C.T."/>
            <person name="Goker M."/>
            <person name="Salamov A."/>
            <person name="Wisecaver J."/>
            <person name="Long T.M."/>
            <person name="Aerts A.L."/>
            <person name="Barry K."/>
            <person name="Choi C."/>
            <person name="Clum A."/>
            <person name="Coughlan A.Y."/>
            <person name="Deshpande S."/>
            <person name="Douglass A.P."/>
            <person name="Hanson S.J."/>
            <person name="Klenk H.-P."/>
            <person name="Labutti K."/>
            <person name="Lapidus A."/>
            <person name="Lindquist E."/>
            <person name="Lipzen A."/>
            <person name="Meier-Kolthoff J.P."/>
            <person name="Ohm R.A."/>
            <person name="Otillar R.P."/>
            <person name="Pangilinan J."/>
            <person name="Peng Y."/>
            <person name="Rokas A."/>
            <person name="Rosa C.A."/>
            <person name="Scheuner C."/>
            <person name="Sibirny A.A."/>
            <person name="Slot J.C."/>
            <person name="Stielow J.B."/>
            <person name="Sun H."/>
            <person name="Kurtzman C.P."/>
            <person name="Blackwell M."/>
            <person name="Grigoriev I.V."/>
            <person name="Jeffries T.W."/>
        </authorList>
    </citation>
    <scope>NUCLEOTIDE SEQUENCE [LARGE SCALE GENOMIC DNA]</scope>
    <source>
        <strain evidence="10">NRRL Y-2460</strain>
    </source>
</reference>
<dbReference type="CDD" id="cd06145">
    <property type="entry name" value="REX1_like"/>
    <property type="match status" value="1"/>
</dbReference>
<dbReference type="PANTHER" id="PTHR12801">
    <property type="entry name" value="RNA EXONUCLEASE REXO1 / RECO3 FAMILY MEMBER-RELATED"/>
    <property type="match status" value="1"/>
</dbReference>
<evidence type="ECO:0000256" key="7">
    <source>
        <dbReference type="SAM" id="MobiDB-lite"/>
    </source>
</evidence>
<dbReference type="AlphaFoldDB" id="A0A1E4TYX5"/>
<dbReference type="STRING" id="669874.A0A1E4TYX5"/>
<dbReference type="EMBL" id="KV454012">
    <property type="protein sequence ID" value="ODV96941.1"/>
    <property type="molecule type" value="Genomic_DNA"/>
</dbReference>
<dbReference type="Proteomes" id="UP000094236">
    <property type="component" value="Unassembled WGS sequence"/>
</dbReference>
<dbReference type="Pfam" id="PF00929">
    <property type="entry name" value="RNase_T"/>
    <property type="match status" value="1"/>
</dbReference>
<dbReference type="Gene3D" id="3.30.420.10">
    <property type="entry name" value="Ribonuclease H-like superfamily/Ribonuclease H"/>
    <property type="match status" value="1"/>
</dbReference>
<protein>
    <recommendedName>
        <fullName evidence="8">Exonuclease domain-containing protein</fullName>
    </recommendedName>
</protein>
<feature type="compositionally biased region" description="Basic and acidic residues" evidence="7">
    <location>
        <begin position="475"/>
        <end position="486"/>
    </location>
</feature>
<dbReference type="InterPro" id="IPR047021">
    <property type="entry name" value="REXO1/3/4-like"/>
</dbReference>
<keyword evidence="10" id="KW-1185">Reference proteome</keyword>
<evidence type="ECO:0000259" key="8">
    <source>
        <dbReference type="SMART" id="SM00479"/>
    </source>
</evidence>
<sequence>MASQIDDQSVAGVAGLVITRDGGGEKLAVKKNGEVSKMNNNNNKESKRRRSSSQQSNNTALRKHLLLYLLTDTNVVPNWVSAINKTAIQRVLFLFVPGLTANDFGYEDFINDISPKIVNPIEKLSFFKEQFEYVFPLQSPGSKDSLVSSYSALTNVPLTKKEKEKLKKAQKEIKSDTILPDLVMNLEQLIQNNYPIHPLSPNITEKFKEQNFLKEGWVDTMEFDHEGSHTFALDCEMCDAAIGKVLTRISLIDFNNNVIMDELVKPKEEIIDYVTAYSGITEDMLRDVNTTLHDIQQKLLKIISTNDILIGHSLESDLNVLKLRHPLIIDTAIIYDHPRGPPSKASLKWLTKKLLNKDIQTGINGHDSIEDSKACMELVKLKVLNGINFGKNTFDTSLFDKLSEVSNNNKKSKNSIVIDYSAIRNSIKLNTEDKIQCFNDDEVVDNIIKNCDQYDLTIAKLRELEFAKKWSPRPKNFELKNNDDKNNNNNNNDNEDDFTTEYQDLNLRLTKIYNNLPENTALIVCSGNGNPIKMLELQKLRNRFNKEYKTKNWDEVESKWELKDSDNLKKATLIARDSLCFLTVKHSNDIPATATLDKELTVESEYDNKD</sequence>
<evidence type="ECO:0000256" key="2">
    <source>
        <dbReference type="ARBA" id="ARBA00006357"/>
    </source>
</evidence>
<dbReference type="FunFam" id="3.30.420.10:FF:000019">
    <property type="entry name" value="RNA exonuclease NEF-sp"/>
    <property type="match status" value="1"/>
</dbReference>
<name>A0A1E4TYX5_PACTA</name>
<comment type="similarity">
    <text evidence="2">Belongs to the REXO1/REXO3 family.</text>
</comment>
<evidence type="ECO:0000256" key="3">
    <source>
        <dbReference type="ARBA" id="ARBA00022722"/>
    </source>
</evidence>
<dbReference type="SMART" id="SM00479">
    <property type="entry name" value="EXOIII"/>
    <property type="match status" value="1"/>
</dbReference>
<comment type="subcellular location">
    <subcellularLocation>
        <location evidence="1">Nucleus</location>
    </subcellularLocation>
</comment>
<keyword evidence="6" id="KW-0539">Nucleus</keyword>
<proteinExistence type="inferred from homology"/>
<feature type="region of interest" description="Disordered" evidence="7">
    <location>
        <begin position="31"/>
        <end position="57"/>
    </location>
</feature>
<keyword evidence="3" id="KW-0540">Nuclease</keyword>
<dbReference type="InterPro" id="IPR012337">
    <property type="entry name" value="RNaseH-like_sf"/>
</dbReference>
<dbReference type="SUPFAM" id="SSF53098">
    <property type="entry name" value="Ribonuclease H-like"/>
    <property type="match status" value="1"/>
</dbReference>
<keyword evidence="4" id="KW-0378">Hydrolase</keyword>
<dbReference type="PANTHER" id="PTHR12801:SF115">
    <property type="entry name" value="FI18136P1-RELATED"/>
    <property type="match status" value="1"/>
</dbReference>
<evidence type="ECO:0000256" key="6">
    <source>
        <dbReference type="ARBA" id="ARBA00023242"/>
    </source>
</evidence>
<evidence type="ECO:0000256" key="1">
    <source>
        <dbReference type="ARBA" id="ARBA00004123"/>
    </source>
</evidence>
<feature type="region of interest" description="Disordered" evidence="7">
    <location>
        <begin position="475"/>
        <end position="498"/>
    </location>
</feature>
<keyword evidence="5" id="KW-0269">Exonuclease</keyword>
<dbReference type="GO" id="GO:0005634">
    <property type="term" value="C:nucleus"/>
    <property type="evidence" value="ECO:0007669"/>
    <property type="project" value="UniProtKB-SubCell"/>
</dbReference>
<evidence type="ECO:0000313" key="10">
    <source>
        <dbReference type="Proteomes" id="UP000094236"/>
    </source>
</evidence>